<reference evidence="3" key="1">
    <citation type="journal article" date="2023" name="Commun. Biol.">
        <title>Genome analysis of Parmales, the sister group of diatoms, reveals the evolutionary specialization of diatoms from phago-mixotrophs to photoautotrophs.</title>
        <authorList>
            <person name="Ban H."/>
            <person name="Sato S."/>
            <person name="Yoshikawa S."/>
            <person name="Yamada K."/>
            <person name="Nakamura Y."/>
            <person name="Ichinomiya M."/>
            <person name="Sato N."/>
            <person name="Blanc-Mathieu R."/>
            <person name="Endo H."/>
            <person name="Kuwata A."/>
            <person name="Ogata H."/>
        </authorList>
    </citation>
    <scope>NUCLEOTIDE SEQUENCE [LARGE SCALE GENOMIC DNA]</scope>
    <source>
        <strain evidence="3">NIES 3701</strain>
    </source>
</reference>
<gene>
    <name evidence="2" type="ORF">TrST_g10024</name>
</gene>
<feature type="compositionally biased region" description="Acidic residues" evidence="1">
    <location>
        <begin position="129"/>
        <end position="138"/>
    </location>
</feature>
<accession>A0A9W7EV10</accession>
<dbReference type="Proteomes" id="UP001165085">
    <property type="component" value="Unassembled WGS sequence"/>
</dbReference>
<feature type="region of interest" description="Disordered" evidence="1">
    <location>
        <begin position="129"/>
        <end position="153"/>
    </location>
</feature>
<evidence type="ECO:0000313" key="3">
    <source>
        <dbReference type="Proteomes" id="UP001165085"/>
    </source>
</evidence>
<organism evidence="2 3">
    <name type="scientific">Triparma strigata</name>
    <dbReference type="NCBI Taxonomy" id="1606541"/>
    <lineage>
        <taxon>Eukaryota</taxon>
        <taxon>Sar</taxon>
        <taxon>Stramenopiles</taxon>
        <taxon>Ochrophyta</taxon>
        <taxon>Bolidophyceae</taxon>
        <taxon>Parmales</taxon>
        <taxon>Triparmaceae</taxon>
        <taxon>Triparma</taxon>
    </lineage>
</organism>
<protein>
    <submittedName>
        <fullName evidence="2">Uncharacterized protein</fullName>
    </submittedName>
</protein>
<evidence type="ECO:0000313" key="2">
    <source>
        <dbReference type="EMBL" id="GMH91115.1"/>
    </source>
</evidence>
<proteinExistence type="predicted"/>
<name>A0A9W7EV10_9STRA</name>
<sequence>MLLEVLTLLKILLRHSIPTKLLISGSFDGVLSVAVRSFLDCLSSKSILIESSNVICNFLRSPCSVHRLAMLEQEGGGYNTLEDIIVKLVGYIMKVNDVKCLISVVGVLQGLCFEKEGRKCFWGEMIDEDEDEDEDEDRDDNKGGDNNNNNVDDGANKLGISKFFSRMYDMLEGNEDAMLARRLMGLAQNLCQDDFGRSWFLRFERGGVTFKLLIFERALSCFCDRQTILSSLGVIAHLCERLSFGDKEWRTLVDFVGCGDVEIATKAVEVIVKSRDAEELKGDVKVGLSDLLVCGVIANCL</sequence>
<dbReference type="EMBL" id="BRXY01000381">
    <property type="protein sequence ID" value="GMH91115.1"/>
    <property type="molecule type" value="Genomic_DNA"/>
</dbReference>
<evidence type="ECO:0000256" key="1">
    <source>
        <dbReference type="SAM" id="MobiDB-lite"/>
    </source>
</evidence>
<dbReference type="OrthoDB" id="10438212at2759"/>
<feature type="compositionally biased region" description="Low complexity" evidence="1">
    <location>
        <begin position="144"/>
        <end position="153"/>
    </location>
</feature>
<dbReference type="AlphaFoldDB" id="A0A9W7EV10"/>
<keyword evidence="3" id="KW-1185">Reference proteome</keyword>
<comment type="caution">
    <text evidence="2">The sequence shown here is derived from an EMBL/GenBank/DDBJ whole genome shotgun (WGS) entry which is preliminary data.</text>
</comment>